<feature type="transmembrane region" description="Helical" evidence="1">
    <location>
        <begin position="141"/>
        <end position="173"/>
    </location>
</feature>
<keyword evidence="1" id="KW-1133">Transmembrane helix</keyword>
<keyword evidence="1" id="KW-0812">Transmembrane</keyword>
<feature type="transmembrane region" description="Helical" evidence="1">
    <location>
        <begin position="116"/>
        <end position="135"/>
    </location>
</feature>
<name>A0A256L9J9_9LACO</name>
<evidence type="ECO:0000256" key="1">
    <source>
        <dbReference type="SAM" id="Phobius"/>
    </source>
</evidence>
<keyword evidence="5" id="KW-1185">Reference proteome</keyword>
<evidence type="ECO:0000313" key="3">
    <source>
        <dbReference type="EMBL" id="OYR89776.1"/>
    </source>
</evidence>
<gene>
    <name evidence="2" type="ORF">CBF53_11035</name>
    <name evidence="3" type="ORF">CBF70_11560</name>
</gene>
<dbReference type="EMBL" id="NGNX01000064">
    <property type="protein sequence ID" value="OYR89776.1"/>
    <property type="molecule type" value="Genomic_DNA"/>
</dbReference>
<dbReference type="Proteomes" id="UP000215828">
    <property type="component" value="Unassembled WGS sequence"/>
</dbReference>
<dbReference type="Proteomes" id="UP000216316">
    <property type="component" value="Unassembled WGS sequence"/>
</dbReference>
<feature type="transmembrane region" description="Helical" evidence="1">
    <location>
        <begin position="64"/>
        <end position="84"/>
    </location>
</feature>
<accession>A0A256L9J9</accession>
<sequence>MTVFTFILCLNIVLTLFSSIIAGCIYAYTDWSFYKVYSSILFLLLFCQVIEIHDKIILNSFYEFKYVNIFIIVLTLIIVGIAVINKNFLALSAVLEEGIYRIVAVLYFQQLLNSDFILIIIISVVFMFNHIYVIYRSPNSITAFLILLVLNLGLIFIALYIDVWLCPLIHLMYDLEVIRRQKGGKL</sequence>
<reference evidence="3 4" key="1">
    <citation type="submission" date="2017-04" db="EMBL/GenBank/DDBJ databases">
        <authorList>
            <person name="Afonso C.L."/>
            <person name="Miller P.J."/>
            <person name="Scott M.A."/>
            <person name="Spackman E."/>
            <person name="Goraichik I."/>
            <person name="Dimitrov K.M."/>
            <person name="Suarez D.L."/>
            <person name="Swayne D.E."/>
        </authorList>
    </citation>
    <scope>NUCLEOTIDE SEQUENCE [LARGE SCALE GENOMIC DNA]</scope>
    <source>
        <strain evidence="3 4">609q</strain>
    </source>
</reference>
<dbReference type="AlphaFoldDB" id="A0A256L9J9"/>
<feature type="transmembrane region" description="Helical" evidence="1">
    <location>
        <begin position="34"/>
        <end position="52"/>
    </location>
</feature>
<organism evidence="3 4">
    <name type="scientific">Lactobacillus taiwanensis</name>
    <dbReference type="NCBI Taxonomy" id="508451"/>
    <lineage>
        <taxon>Bacteria</taxon>
        <taxon>Bacillati</taxon>
        <taxon>Bacillota</taxon>
        <taxon>Bacilli</taxon>
        <taxon>Lactobacillales</taxon>
        <taxon>Lactobacillaceae</taxon>
        <taxon>Lactobacillus</taxon>
    </lineage>
</organism>
<evidence type="ECO:0000313" key="4">
    <source>
        <dbReference type="Proteomes" id="UP000215828"/>
    </source>
</evidence>
<evidence type="ECO:0000313" key="2">
    <source>
        <dbReference type="EMBL" id="OYR86750.1"/>
    </source>
</evidence>
<reference evidence="2" key="2">
    <citation type="submission" date="2017-05" db="EMBL/GenBank/DDBJ databases">
        <authorList>
            <person name="Lin X.B."/>
            <person name="Stothard P."/>
            <person name="Tasseva G."/>
            <person name="Walter J."/>
        </authorList>
    </citation>
    <scope>NUCLEOTIDE SEQUENCE</scope>
    <source>
        <strain evidence="2">609u</strain>
    </source>
</reference>
<reference evidence="4 5" key="3">
    <citation type="submission" date="2017-09" db="EMBL/GenBank/DDBJ databases">
        <title>Tripartite evolution among Lactobacillus johnsonii, Lactobacillus taiwanensis, Lactobacillus reuteri and their rodent host.</title>
        <authorList>
            <person name="Wang T."/>
            <person name="Knowles S."/>
            <person name="Cheng C."/>
        </authorList>
    </citation>
    <scope>NUCLEOTIDE SEQUENCE [LARGE SCALE GENOMIC DNA]</scope>
    <source>
        <strain evidence="3 4">609q</strain>
        <strain evidence="2 5">609u</strain>
    </source>
</reference>
<proteinExistence type="predicted"/>
<comment type="caution">
    <text evidence="3">The sequence shown here is derived from an EMBL/GenBank/DDBJ whole genome shotgun (WGS) entry which is preliminary data.</text>
</comment>
<feature type="transmembrane region" description="Helical" evidence="1">
    <location>
        <begin position="7"/>
        <end position="28"/>
    </location>
</feature>
<evidence type="ECO:0000313" key="5">
    <source>
        <dbReference type="Proteomes" id="UP000216316"/>
    </source>
</evidence>
<protein>
    <submittedName>
        <fullName evidence="3">Uncharacterized protein</fullName>
    </submittedName>
</protein>
<dbReference type="EMBL" id="NGNV01000064">
    <property type="protein sequence ID" value="OYR86750.1"/>
    <property type="molecule type" value="Genomic_DNA"/>
</dbReference>
<keyword evidence="1" id="KW-0472">Membrane</keyword>